<accession>A0ABR9E5S4</accession>
<proteinExistence type="predicted"/>
<name>A0ABR9E5S4_9GAMM</name>
<organism evidence="1 2">
    <name type="scientific">Pseudoalteromonas aurantia 208</name>
    <dbReference type="NCBI Taxonomy" id="1314867"/>
    <lineage>
        <taxon>Bacteria</taxon>
        <taxon>Pseudomonadati</taxon>
        <taxon>Pseudomonadota</taxon>
        <taxon>Gammaproteobacteria</taxon>
        <taxon>Alteromonadales</taxon>
        <taxon>Pseudoalteromonadaceae</taxon>
        <taxon>Pseudoalteromonas</taxon>
    </lineage>
</organism>
<sequence length="652" mass="75954">MLRRSLITFFCFAVFFLFYELSLSHLNIINETQYEEASASVVKKEKELFESEDINSSTEDVIFFDEKLIQLAYDSEQCHSELASNLKLFNSEKAVLLDAFLMRNDIEESLYELRKAKIISGDESISLYKNYYINKEIKRKIVKSDDVLKSQERERLLERNKKLVTLIESNDENSVNTWLESNLHLLDEHFFWRENDQFSIISSEIIFGLYWEKIQQSSRDYFFRTNNLSSSLLYGAIGANVKPENLQDIVDNSNKLTTPLLLSDGHLGDLLTASVLSENIELTIVLKRSGKFKRDNLLTPPANKYIKDKLLANNLTENNIVYLKKLAKHGVVPIVDKKGTLLGTGGVQLPIELRHSIEFEIQSTVGNIDREVLLVDEMRGVLDKKEQLSEDRYRCQKLKQALEKIEPNFHSFRPDEYLIGKTANSNAEKVSFLFNISPVLSEIFILDLISKGDTKDFAKIDSSVKNFNEITPEIIQLGNQSLPHEQNYLTYKLYISIGQKALDIAMKSSWYIDFYKFPSQELITGEYHHFLVDYRATGKITPSLLYKSISERNYDHALELIERFPYLNGYKFGRDTFHLFLDRVIPFKVGYLNKKQEVIFEHLLNNTILDKFHYQRLHRLKLKMPIYFSKLTRKYSQLQDVESYEVSRYLGP</sequence>
<comment type="caution">
    <text evidence="1">The sequence shown here is derived from an EMBL/GenBank/DDBJ whole genome shotgun (WGS) entry which is preliminary data.</text>
</comment>
<evidence type="ECO:0000313" key="2">
    <source>
        <dbReference type="Proteomes" id="UP000615755"/>
    </source>
</evidence>
<protein>
    <submittedName>
        <fullName evidence="1">Uncharacterized protein</fullName>
    </submittedName>
</protein>
<dbReference type="Proteomes" id="UP000615755">
    <property type="component" value="Unassembled WGS sequence"/>
</dbReference>
<gene>
    <name evidence="1" type="ORF">PAUR_a3326</name>
</gene>
<keyword evidence="2" id="KW-1185">Reference proteome</keyword>
<evidence type="ECO:0000313" key="1">
    <source>
        <dbReference type="EMBL" id="MBE0366340.1"/>
    </source>
</evidence>
<dbReference type="EMBL" id="AQGV01000009">
    <property type="protein sequence ID" value="MBE0366340.1"/>
    <property type="molecule type" value="Genomic_DNA"/>
</dbReference>
<reference evidence="1 2" key="1">
    <citation type="submission" date="2015-03" db="EMBL/GenBank/DDBJ databases">
        <title>Genome sequence of Pseudoalteromonas aurantia.</title>
        <authorList>
            <person name="Xie B.-B."/>
            <person name="Rong J.-C."/>
            <person name="Qin Q.-L."/>
            <person name="Zhang Y.-Z."/>
        </authorList>
    </citation>
    <scope>NUCLEOTIDE SEQUENCE [LARGE SCALE GENOMIC DNA]</scope>
    <source>
        <strain evidence="1 2">208</strain>
    </source>
</reference>
<dbReference type="RefSeq" id="WP_192505895.1">
    <property type="nucleotide sequence ID" value="NZ_AQGV01000009.1"/>
</dbReference>